<evidence type="ECO:0008006" key="3">
    <source>
        <dbReference type="Google" id="ProtNLM"/>
    </source>
</evidence>
<dbReference type="Proteomes" id="UP000299102">
    <property type="component" value="Unassembled WGS sequence"/>
</dbReference>
<organism evidence="1 2">
    <name type="scientific">Eumeta variegata</name>
    <name type="common">Bagworm moth</name>
    <name type="synonym">Eumeta japonica</name>
    <dbReference type="NCBI Taxonomy" id="151549"/>
    <lineage>
        <taxon>Eukaryota</taxon>
        <taxon>Metazoa</taxon>
        <taxon>Ecdysozoa</taxon>
        <taxon>Arthropoda</taxon>
        <taxon>Hexapoda</taxon>
        <taxon>Insecta</taxon>
        <taxon>Pterygota</taxon>
        <taxon>Neoptera</taxon>
        <taxon>Endopterygota</taxon>
        <taxon>Lepidoptera</taxon>
        <taxon>Glossata</taxon>
        <taxon>Ditrysia</taxon>
        <taxon>Tineoidea</taxon>
        <taxon>Psychidae</taxon>
        <taxon>Oiketicinae</taxon>
        <taxon>Eumeta</taxon>
    </lineage>
</organism>
<dbReference type="EMBL" id="BGZK01000018">
    <property type="protein sequence ID" value="GBP05606.1"/>
    <property type="molecule type" value="Genomic_DNA"/>
</dbReference>
<sequence length="83" mass="9290">MRTGEVRFGTLNVCGGMDDKIDNVCKLMKNRRLYILCVNETKRKGSGGAIKRGFFDTYCLALNRANKDAVVLSSSVHKDYLNV</sequence>
<comment type="caution">
    <text evidence="1">The sequence shown here is derived from an EMBL/GenBank/DDBJ whole genome shotgun (WGS) entry which is preliminary data.</text>
</comment>
<keyword evidence="2" id="KW-1185">Reference proteome</keyword>
<dbReference type="OrthoDB" id="418748at2759"/>
<gene>
    <name evidence="1" type="ORF">EVAR_3077_1</name>
</gene>
<proteinExistence type="predicted"/>
<dbReference type="AlphaFoldDB" id="A0A4C1SUI4"/>
<dbReference type="SUPFAM" id="SSF56219">
    <property type="entry name" value="DNase I-like"/>
    <property type="match status" value="1"/>
</dbReference>
<name>A0A4C1SUI4_EUMVA</name>
<dbReference type="InterPro" id="IPR036691">
    <property type="entry name" value="Endo/exonu/phosph_ase_sf"/>
</dbReference>
<accession>A0A4C1SUI4</accession>
<protein>
    <recommendedName>
        <fullName evidence="3">Craniofacial development protein 2</fullName>
    </recommendedName>
</protein>
<reference evidence="1 2" key="1">
    <citation type="journal article" date="2019" name="Commun. Biol.">
        <title>The bagworm genome reveals a unique fibroin gene that provides high tensile strength.</title>
        <authorList>
            <person name="Kono N."/>
            <person name="Nakamura H."/>
            <person name="Ohtoshi R."/>
            <person name="Tomita M."/>
            <person name="Numata K."/>
            <person name="Arakawa K."/>
        </authorList>
    </citation>
    <scope>NUCLEOTIDE SEQUENCE [LARGE SCALE GENOMIC DNA]</scope>
</reference>
<evidence type="ECO:0000313" key="1">
    <source>
        <dbReference type="EMBL" id="GBP05606.1"/>
    </source>
</evidence>
<evidence type="ECO:0000313" key="2">
    <source>
        <dbReference type="Proteomes" id="UP000299102"/>
    </source>
</evidence>